<comment type="function">
    <text evidence="1">Could be a virulence factor.</text>
</comment>
<evidence type="ECO:0000256" key="8">
    <source>
        <dbReference type="ARBA" id="ARBA00022692"/>
    </source>
</evidence>
<reference evidence="19" key="1">
    <citation type="journal article" date="2019" name="Int. J. Syst. Evol. Microbiol.">
        <title>The Global Catalogue of Microorganisms (GCM) 10K type strain sequencing project: providing services to taxonomists for standard genome sequencing and annotation.</title>
        <authorList>
            <consortium name="The Broad Institute Genomics Platform"/>
            <consortium name="The Broad Institute Genome Sequencing Center for Infectious Disease"/>
            <person name="Wu L."/>
            <person name="Ma J."/>
        </authorList>
    </citation>
    <scope>NUCLEOTIDE SEQUENCE [LARGE SCALE GENOMIC DNA]</scope>
    <source>
        <strain evidence="19">CCM 7132</strain>
    </source>
</reference>
<organism evidence="18 19">
    <name type="scientific">Asaia siamensis</name>
    <dbReference type="NCBI Taxonomy" id="110479"/>
    <lineage>
        <taxon>Bacteria</taxon>
        <taxon>Pseudomonadati</taxon>
        <taxon>Pseudomonadota</taxon>
        <taxon>Alphaproteobacteria</taxon>
        <taxon>Acetobacterales</taxon>
        <taxon>Acetobacteraceae</taxon>
        <taxon>Asaia</taxon>
    </lineage>
</organism>
<dbReference type="InterPro" id="IPR025202">
    <property type="entry name" value="PLD-like_dom"/>
</dbReference>
<evidence type="ECO:0000256" key="4">
    <source>
        <dbReference type="ARBA" id="ARBA00022475"/>
    </source>
</evidence>
<dbReference type="NCBIfam" id="TIGR04265">
    <property type="entry name" value="bac_cardiolipin"/>
    <property type="match status" value="1"/>
</dbReference>
<evidence type="ECO:0000256" key="6">
    <source>
        <dbReference type="ARBA" id="ARBA00022525"/>
    </source>
</evidence>
<dbReference type="Proteomes" id="UP000637769">
    <property type="component" value="Unassembled WGS sequence"/>
</dbReference>
<keyword evidence="11" id="KW-0443">Lipid metabolism</keyword>
<evidence type="ECO:0000256" key="11">
    <source>
        <dbReference type="ARBA" id="ARBA00023098"/>
    </source>
</evidence>
<evidence type="ECO:0000256" key="1">
    <source>
        <dbReference type="ARBA" id="ARBA00003145"/>
    </source>
</evidence>
<evidence type="ECO:0000256" key="15">
    <source>
        <dbReference type="NCBIfam" id="TIGR04265"/>
    </source>
</evidence>
<dbReference type="PANTHER" id="PTHR21248">
    <property type="entry name" value="CARDIOLIPIN SYNTHASE"/>
    <property type="match status" value="1"/>
</dbReference>
<dbReference type="SUPFAM" id="SSF56024">
    <property type="entry name" value="Phospholipase D/nuclease"/>
    <property type="match status" value="2"/>
</dbReference>
<dbReference type="CDD" id="cd09152">
    <property type="entry name" value="PLDc_EcCLS_like_1"/>
    <property type="match status" value="1"/>
</dbReference>
<dbReference type="Pfam" id="PF13396">
    <property type="entry name" value="PLDc_N"/>
    <property type="match status" value="1"/>
</dbReference>
<comment type="subcellular location">
    <subcellularLocation>
        <location evidence="3">Cell membrane</location>
        <topology evidence="3">Multi-pass membrane protein</topology>
    </subcellularLocation>
    <subcellularLocation>
        <location evidence="2">Secreted</location>
    </subcellularLocation>
</comment>
<evidence type="ECO:0000313" key="18">
    <source>
        <dbReference type="EMBL" id="GGC30837.1"/>
    </source>
</evidence>
<evidence type="ECO:0000259" key="17">
    <source>
        <dbReference type="PROSITE" id="PS50035"/>
    </source>
</evidence>
<keyword evidence="6" id="KW-0964">Secreted</keyword>
<feature type="transmembrane region" description="Helical" evidence="16">
    <location>
        <begin position="6"/>
        <end position="27"/>
    </location>
</feature>
<evidence type="ECO:0000256" key="5">
    <source>
        <dbReference type="ARBA" id="ARBA00022516"/>
    </source>
</evidence>
<evidence type="ECO:0000256" key="7">
    <source>
        <dbReference type="ARBA" id="ARBA00022679"/>
    </source>
</evidence>
<evidence type="ECO:0000256" key="3">
    <source>
        <dbReference type="ARBA" id="ARBA00004651"/>
    </source>
</evidence>
<dbReference type="SMART" id="SM00155">
    <property type="entry name" value="PLDc"/>
    <property type="match status" value="2"/>
</dbReference>
<keyword evidence="10 16" id="KW-1133">Transmembrane helix</keyword>
<proteinExistence type="predicted"/>
<keyword evidence="13" id="KW-0594">Phospholipid biosynthesis</keyword>
<name>A0ABQ1LWM3_9PROT</name>
<feature type="domain" description="PLD phosphodiesterase" evidence="17">
    <location>
        <begin position="221"/>
        <end position="248"/>
    </location>
</feature>
<dbReference type="EMBL" id="BMCH01000003">
    <property type="protein sequence ID" value="GGC30837.1"/>
    <property type="molecule type" value="Genomic_DNA"/>
</dbReference>
<dbReference type="InterPro" id="IPR027379">
    <property type="entry name" value="CLS_N"/>
</dbReference>
<dbReference type="PANTHER" id="PTHR21248:SF22">
    <property type="entry name" value="PHOSPHOLIPASE D"/>
    <property type="match status" value="1"/>
</dbReference>
<evidence type="ECO:0000256" key="13">
    <source>
        <dbReference type="ARBA" id="ARBA00023209"/>
    </source>
</evidence>
<keyword evidence="7" id="KW-0808">Transferase</keyword>
<keyword evidence="9" id="KW-0677">Repeat</keyword>
<dbReference type="EC" id="2.7.8.-" evidence="15"/>
<keyword evidence="14" id="KW-1208">Phospholipid metabolism</keyword>
<evidence type="ECO:0000256" key="9">
    <source>
        <dbReference type="ARBA" id="ARBA00022737"/>
    </source>
</evidence>
<dbReference type="PROSITE" id="PS50035">
    <property type="entry name" value="PLD"/>
    <property type="match status" value="2"/>
</dbReference>
<evidence type="ECO:0000256" key="10">
    <source>
        <dbReference type="ARBA" id="ARBA00022989"/>
    </source>
</evidence>
<evidence type="ECO:0000256" key="2">
    <source>
        <dbReference type="ARBA" id="ARBA00004613"/>
    </source>
</evidence>
<gene>
    <name evidence="18" type="primary">cls</name>
    <name evidence="18" type="ORF">GCM10007207_15450</name>
</gene>
<accession>A0ABQ1LWM3</accession>
<protein>
    <recommendedName>
        <fullName evidence="15">Cardiolipin synthase</fullName>
        <ecNumber evidence="15">2.7.8.-</ecNumber>
    </recommendedName>
</protein>
<evidence type="ECO:0000256" key="14">
    <source>
        <dbReference type="ARBA" id="ARBA00023264"/>
    </source>
</evidence>
<dbReference type="Pfam" id="PF13091">
    <property type="entry name" value="PLDc_2"/>
    <property type="match status" value="2"/>
</dbReference>
<dbReference type="Gene3D" id="3.30.870.10">
    <property type="entry name" value="Endonuclease Chain A"/>
    <property type="match status" value="2"/>
</dbReference>
<dbReference type="InterPro" id="IPR001736">
    <property type="entry name" value="PLipase_D/transphosphatidylase"/>
</dbReference>
<keyword evidence="5" id="KW-0444">Lipid biosynthesis</keyword>
<feature type="transmembrane region" description="Helical" evidence="16">
    <location>
        <begin position="39"/>
        <end position="57"/>
    </location>
</feature>
<dbReference type="RefSeq" id="WP_229719755.1">
    <property type="nucleotide sequence ID" value="NZ_BMCH01000003.1"/>
</dbReference>
<dbReference type="InterPro" id="IPR022924">
    <property type="entry name" value="Cardiolipin_synthase"/>
</dbReference>
<keyword evidence="19" id="KW-1185">Reference proteome</keyword>
<keyword evidence="8 16" id="KW-0812">Transmembrane</keyword>
<keyword evidence="4" id="KW-1003">Cell membrane</keyword>
<evidence type="ECO:0000256" key="12">
    <source>
        <dbReference type="ARBA" id="ARBA00023136"/>
    </source>
</evidence>
<sequence length="485" mass="54170">MEMTGWRLTGALLSFAVQVVFIGRALLRPHRQPASRVAWVAIIAALPVLGTLAYLMLGETNMGRRLVSRITEARKTLHVPGKSSEDLIDAEGKYHLPPRLAPLFRVGQSASGYPPEAGNRARLLPDSNTAIDSMVRDIDAAQDHVHICFYIWLTDHNGTKIIDAICRAASRGVTCRVMADDLGSRRLIAHPSWKKMQEAGAHLVRAMPMGNILTWPLHGRMDMRNHRKIVVIDNRLTYCGSQNCADPEFRVKARFAPWVDLMTRFEGPVVLQNQHLFATDWMAHTDEDLGALLASAPVIEDREGFVAQVIGTSAALRYAAMPEVFTSLMNASAEELTITTPYYVPDEPIQAALCAAARRGVRVTMTVPTRNDSWIVAGASRSYYEELLEAGVRIFEYPLGLLHTKALTLDGRMGMIGSANLDRRSFDLNFENNILFSDRDFTAEIRARQHSYTDVSDEITLEAVRAWPWSRRLWHNTLAMIGPVL</sequence>
<dbReference type="CDD" id="cd09158">
    <property type="entry name" value="PLDc_EcCLS_like_2"/>
    <property type="match status" value="1"/>
</dbReference>
<evidence type="ECO:0000313" key="19">
    <source>
        <dbReference type="Proteomes" id="UP000637769"/>
    </source>
</evidence>
<keyword evidence="12 16" id="KW-0472">Membrane</keyword>
<comment type="caution">
    <text evidence="18">The sequence shown here is derived from an EMBL/GenBank/DDBJ whole genome shotgun (WGS) entry which is preliminary data.</text>
</comment>
<evidence type="ECO:0000256" key="16">
    <source>
        <dbReference type="SAM" id="Phobius"/>
    </source>
</evidence>
<feature type="domain" description="PLD phosphodiesterase" evidence="17">
    <location>
        <begin position="398"/>
        <end position="425"/>
    </location>
</feature>